<dbReference type="OrthoDB" id="707810at2"/>
<accession>A0A1M7P4Z2</accession>
<evidence type="ECO:0000313" key="3">
    <source>
        <dbReference type="Proteomes" id="UP000184513"/>
    </source>
</evidence>
<organism evidence="2 3">
    <name type="scientific">Cyclobacterium lianum</name>
    <dbReference type="NCBI Taxonomy" id="388280"/>
    <lineage>
        <taxon>Bacteria</taxon>
        <taxon>Pseudomonadati</taxon>
        <taxon>Bacteroidota</taxon>
        <taxon>Cytophagia</taxon>
        <taxon>Cytophagales</taxon>
        <taxon>Cyclobacteriaceae</taxon>
        <taxon>Cyclobacterium</taxon>
    </lineage>
</organism>
<dbReference type="EMBL" id="FRCY01000007">
    <property type="protein sequence ID" value="SHN11641.1"/>
    <property type="molecule type" value="Genomic_DNA"/>
</dbReference>
<sequence length="135" mass="15152">MELILRRDHHPEGTNGSLCDGGQQICSTIELPWRENQRMVSCIPEGRYELVKRYTDKRGWHLLVKNVPNRSGILFHPANDALKELKGCIAPVSKVTGPGKGTQSRVADSRLKTLVFEAMERGESVFLIIQKANNV</sequence>
<reference evidence="2 3" key="1">
    <citation type="submission" date="2016-11" db="EMBL/GenBank/DDBJ databases">
        <authorList>
            <person name="Jaros S."/>
            <person name="Januszkiewicz K."/>
            <person name="Wedrychowicz H."/>
        </authorList>
    </citation>
    <scope>NUCLEOTIDE SEQUENCE [LARGE SCALE GENOMIC DNA]</scope>
    <source>
        <strain evidence="2 3">CGMCC 1.6102</strain>
    </source>
</reference>
<dbReference type="Proteomes" id="UP000184513">
    <property type="component" value="Unassembled WGS sequence"/>
</dbReference>
<gene>
    <name evidence="2" type="ORF">SAMN04488057_10719</name>
</gene>
<feature type="domain" description="DUF5675" evidence="1">
    <location>
        <begin position="4"/>
        <end position="115"/>
    </location>
</feature>
<dbReference type="Pfam" id="PF18925">
    <property type="entry name" value="DUF5675"/>
    <property type="match status" value="1"/>
</dbReference>
<dbReference type="AlphaFoldDB" id="A0A1M7P4Z2"/>
<keyword evidence="3" id="KW-1185">Reference proteome</keyword>
<name>A0A1M7P4Z2_9BACT</name>
<evidence type="ECO:0000313" key="2">
    <source>
        <dbReference type="EMBL" id="SHN11641.1"/>
    </source>
</evidence>
<dbReference type="STRING" id="388280.SAMN04488057_10719"/>
<proteinExistence type="predicted"/>
<protein>
    <recommendedName>
        <fullName evidence="1">DUF5675 domain-containing protein</fullName>
    </recommendedName>
</protein>
<dbReference type="InterPro" id="IPR043732">
    <property type="entry name" value="DUF5675"/>
</dbReference>
<dbReference type="RefSeq" id="WP_073094942.1">
    <property type="nucleotide sequence ID" value="NZ_FRCY01000007.1"/>
</dbReference>
<evidence type="ECO:0000259" key="1">
    <source>
        <dbReference type="Pfam" id="PF18925"/>
    </source>
</evidence>